<dbReference type="Proteomes" id="UP001234178">
    <property type="component" value="Unassembled WGS sequence"/>
</dbReference>
<accession>A0ABQ9ZL24</accession>
<keyword evidence="2" id="KW-1185">Reference proteome</keyword>
<organism evidence="1 2">
    <name type="scientific">Daphnia magna</name>
    <dbReference type="NCBI Taxonomy" id="35525"/>
    <lineage>
        <taxon>Eukaryota</taxon>
        <taxon>Metazoa</taxon>
        <taxon>Ecdysozoa</taxon>
        <taxon>Arthropoda</taxon>
        <taxon>Crustacea</taxon>
        <taxon>Branchiopoda</taxon>
        <taxon>Diplostraca</taxon>
        <taxon>Cladocera</taxon>
        <taxon>Anomopoda</taxon>
        <taxon>Daphniidae</taxon>
        <taxon>Daphnia</taxon>
    </lineage>
</organism>
<proteinExistence type="predicted"/>
<reference evidence="1 2" key="1">
    <citation type="journal article" date="2023" name="Nucleic Acids Res.">
        <title>The hologenome of Daphnia magna reveals possible DNA methylation and microbiome-mediated evolution of the host genome.</title>
        <authorList>
            <person name="Chaturvedi A."/>
            <person name="Li X."/>
            <person name="Dhandapani V."/>
            <person name="Marshall H."/>
            <person name="Kissane S."/>
            <person name="Cuenca-Cambronero M."/>
            <person name="Asole G."/>
            <person name="Calvet F."/>
            <person name="Ruiz-Romero M."/>
            <person name="Marangio P."/>
            <person name="Guigo R."/>
            <person name="Rago D."/>
            <person name="Mirbahai L."/>
            <person name="Eastwood N."/>
            <person name="Colbourne J.K."/>
            <person name="Zhou J."/>
            <person name="Mallon E."/>
            <person name="Orsini L."/>
        </authorList>
    </citation>
    <scope>NUCLEOTIDE SEQUENCE [LARGE SCALE GENOMIC DNA]</scope>
    <source>
        <strain evidence="1">LRV0_1</strain>
    </source>
</reference>
<comment type="caution">
    <text evidence="1">The sequence shown here is derived from an EMBL/GenBank/DDBJ whole genome shotgun (WGS) entry which is preliminary data.</text>
</comment>
<sequence>MRTPDALQCKTLSFPSQTSLGHLNRPSLPLVDCPDCPWATIFGDDPWTECNGMVKRGTGPLQSPYGNQTTVYEVITSTRQGWSNRMRGLVAMATALKLPIGTSEFLILFTLLAHQRQRKREAAPWQRLQTKNGDLPAIFFEM</sequence>
<dbReference type="EMBL" id="JAOYFB010000004">
    <property type="protein sequence ID" value="KAK4013636.1"/>
    <property type="molecule type" value="Genomic_DNA"/>
</dbReference>
<name>A0ABQ9ZL24_9CRUS</name>
<evidence type="ECO:0000313" key="1">
    <source>
        <dbReference type="EMBL" id="KAK4013636.1"/>
    </source>
</evidence>
<gene>
    <name evidence="1" type="ORF">OUZ56_026189</name>
</gene>
<protein>
    <submittedName>
        <fullName evidence="1">Uncharacterized protein</fullName>
    </submittedName>
</protein>
<evidence type="ECO:0000313" key="2">
    <source>
        <dbReference type="Proteomes" id="UP001234178"/>
    </source>
</evidence>